<dbReference type="AlphaFoldDB" id="A0A2M4DGS5"/>
<evidence type="ECO:0000256" key="1">
    <source>
        <dbReference type="SAM" id="SignalP"/>
    </source>
</evidence>
<dbReference type="EMBL" id="GGFL01012624">
    <property type="protein sequence ID" value="MBW76802.1"/>
    <property type="molecule type" value="Transcribed_RNA"/>
</dbReference>
<sequence>MREGGSVRLLALFLPVVGRLAVAYESSDCRSFRLRICTHLTLVVATDLDRGSSSVQRERGGSLMRLLPSAKEIQTPKHFEWKELGGMMPSKNGANSNHG</sequence>
<evidence type="ECO:0000313" key="2">
    <source>
        <dbReference type="EMBL" id="MBW76802.1"/>
    </source>
</evidence>
<proteinExistence type="predicted"/>
<name>A0A2M4DGS5_ANODA</name>
<feature type="signal peptide" evidence="1">
    <location>
        <begin position="1"/>
        <end position="23"/>
    </location>
</feature>
<feature type="chain" id="PRO_5014876129" evidence="1">
    <location>
        <begin position="24"/>
        <end position="99"/>
    </location>
</feature>
<protein>
    <submittedName>
        <fullName evidence="2">Putative secreted protein</fullName>
    </submittedName>
</protein>
<keyword evidence="1" id="KW-0732">Signal</keyword>
<reference evidence="2" key="1">
    <citation type="submission" date="2018-01" db="EMBL/GenBank/DDBJ databases">
        <title>An insight into the sialome of Amazonian anophelines.</title>
        <authorList>
            <person name="Ribeiro J.M."/>
            <person name="Scarpassa V."/>
            <person name="Calvo E."/>
        </authorList>
    </citation>
    <scope>NUCLEOTIDE SEQUENCE</scope>
</reference>
<accession>A0A2M4DGS5</accession>
<organism evidence="2">
    <name type="scientific">Anopheles darlingi</name>
    <name type="common">Mosquito</name>
    <dbReference type="NCBI Taxonomy" id="43151"/>
    <lineage>
        <taxon>Eukaryota</taxon>
        <taxon>Metazoa</taxon>
        <taxon>Ecdysozoa</taxon>
        <taxon>Arthropoda</taxon>
        <taxon>Hexapoda</taxon>
        <taxon>Insecta</taxon>
        <taxon>Pterygota</taxon>
        <taxon>Neoptera</taxon>
        <taxon>Endopterygota</taxon>
        <taxon>Diptera</taxon>
        <taxon>Nematocera</taxon>
        <taxon>Culicoidea</taxon>
        <taxon>Culicidae</taxon>
        <taxon>Anophelinae</taxon>
        <taxon>Anopheles</taxon>
    </lineage>
</organism>